<keyword evidence="4" id="KW-0378">Hydrolase</keyword>
<protein>
    <submittedName>
        <fullName evidence="11">Alpha-amylase</fullName>
    </submittedName>
</protein>
<evidence type="ECO:0000256" key="8">
    <source>
        <dbReference type="PIRSR" id="PIRSR001021-2"/>
    </source>
</evidence>
<feature type="domain" description="Glycosyl hydrolase family 13 catalytic" evidence="10">
    <location>
        <begin position="5"/>
        <end position="413"/>
    </location>
</feature>
<feature type="binding site" evidence="8">
    <location>
        <position position="104"/>
    </location>
    <ligand>
        <name>Ca(2+)</name>
        <dbReference type="ChEBI" id="CHEBI:29108"/>
        <label>1</label>
    </ligand>
</feature>
<dbReference type="SMART" id="SM00642">
    <property type="entry name" value="Aamy"/>
    <property type="match status" value="1"/>
</dbReference>
<feature type="binding site" evidence="8">
    <location>
        <position position="196"/>
    </location>
    <ligand>
        <name>Ca(2+)</name>
        <dbReference type="ChEBI" id="CHEBI:29108"/>
        <label>1</label>
    </ligand>
</feature>
<dbReference type="NCBIfam" id="NF006968">
    <property type="entry name" value="PRK09441.1-1"/>
    <property type="match status" value="1"/>
</dbReference>
<dbReference type="InterPro" id="IPR013780">
    <property type="entry name" value="Glyco_hydro_b"/>
</dbReference>
<accession>A0A2T4U3M4</accession>
<dbReference type="SUPFAM" id="SSF51011">
    <property type="entry name" value="Glycosyl hydrolase domain"/>
    <property type="match status" value="1"/>
</dbReference>
<dbReference type="InterPro" id="IPR017853">
    <property type="entry name" value="GH"/>
</dbReference>
<reference evidence="11 12" key="1">
    <citation type="submission" date="2018-03" db="EMBL/GenBank/DDBJ databases">
        <title>Alkalicoccus saliphilus sp. nov., isolated from a mineral pool.</title>
        <authorList>
            <person name="Zhao B."/>
        </authorList>
    </citation>
    <scope>NUCLEOTIDE SEQUENCE [LARGE SCALE GENOMIC DNA]</scope>
    <source>
        <strain evidence="11 12">6AG</strain>
    </source>
</reference>
<dbReference type="InterPro" id="IPR013776">
    <property type="entry name" value="A-amylase_thermo"/>
</dbReference>
<keyword evidence="3 8" id="KW-0479">Metal-binding</keyword>
<feature type="active site" description="Proton donor" evidence="7">
    <location>
        <position position="263"/>
    </location>
</feature>
<evidence type="ECO:0000256" key="1">
    <source>
        <dbReference type="ARBA" id="ARBA00001913"/>
    </source>
</evidence>
<dbReference type="RefSeq" id="WP_107585845.1">
    <property type="nucleotide sequence ID" value="NZ_PZJJ01000028.1"/>
</dbReference>
<dbReference type="OrthoDB" id="9805159at2"/>
<keyword evidence="8" id="KW-0106">Calcium</keyword>
<dbReference type="Gene3D" id="2.40.30.140">
    <property type="match status" value="1"/>
</dbReference>
<feature type="active site" description="Nucleophile" evidence="7">
    <location>
        <position position="233"/>
    </location>
</feature>
<evidence type="ECO:0000256" key="3">
    <source>
        <dbReference type="ARBA" id="ARBA00022723"/>
    </source>
</evidence>
<dbReference type="Proteomes" id="UP000240509">
    <property type="component" value="Unassembled WGS sequence"/>
</dbReference>
<evidence type="ECO:0000256" key="5">
    <source>
        <dbReference type="ARBA" id="ARBA00023277"/>
    </source>
</evidence>
<dbReference type="GO" id="GO:0004556">
    <property type="term" value="F:alpha-amylase activity"/>
    <property type="evidence" value="ECO:0007669"/>
    <property type="project" value="InterPro"/>
</dbReference>
<dbReference type="CDD" id="cd11318">
    <property type="entry name" value="AmyAc_bac_fung_AmyA"/>
    <property type="match status" value="1"/>
</dbReference>
<name>A0A2T4U3M4_9BACI</name>
<keyword evidence="6" id="KW-0326">Glycosidase</keyword>
<gene>
    <name evidence="11" type="ORF">C6Y45_13855</name>
</gene>
<dbReference type="AlphaFoldDB" id="A0A2T4U3M4"/>
<evidence type="ECO:0000313" key="11">
    <source>
        <dbReference type="EMBL" id="PTL37955.1"/>
    </source>
</evidence>
<evidence type="ECO:0000256" key="6">
    <source>
        <dbReference type="ARBA" id="ARBA00023295"/>
    </source>
</evidence>
<dbReference type="Gene3D" id="3.20.20.80">
    <property type="entry name" value="Glycosidases"/>
    <property type="match status" value="1"/>
</dbReference>
<dbReference type="Pfam" id="PF00128">
    <property type="entry name" value="Alpha-amylase"/>
    <property type="match status" value="1"/>
</dbReference>
<sequence length="485" mass="56266">MPRNNTMMQFFEWHLPNEGDHWNRLSDMAEELKSQGIDSVWIPPSTKAISQDDNGYGVYDTYDLGEFDQKGTVRTKYGTKDELIQAIEVCHEHGIRVYADVVMNHRAGADDTELFEVVEVDPDNREEEVNEPHNIEGWTRFTFPGRDGEYSDFEWHFYHFNGTDYDAATEKTGIFHILGEGKEWNDHVDDEFGNYDYLMFANIDYNHPEVREEMNNWGRWFAEEINCDGFRLDAIKHINHLFIKEFLYLMREEQGEDFYFVGEFWHPELEAIESFLEYTEYSIDMFDVALHYNFFEASNEGDAYDMSAIFDGTLVQKHPANAVTFVDNHDSQPHEALESWVEDWFKPMAYAMILLREDGYPCVFYGDYAGINGDAPMDAKREMLEPFLHARYHFSYGDQEDYFDHVNTIGWVRFGTEEVPGSGCAIVLTNGEPGGKRMYVGEERAGEDWHDLTGNKEDVITIEDDGWADFPVEGGSVSVYAPKAD</sequence>
<feature type="binding site" evidence="8">
    <location>
        <position position="204"/>
    </location>
    <ligand>
        <name>Ca(2+)</name>
        <dbReference type="ChEBI" id="CHEBI:29108"/>
        <label>2</label>
    </ligand>
</feature>
<dbReference type="PIRSF" id="PIRSF001021">
    <property type="entry name" value="Alph-amls_thrmst"/>
    <property type="match status" value="1"/>
</dbReference>
<comment type="caution">
    <text evidence="11">The sequence shown here is derived from an EMBL/GenBank/DDBJ whole genome shotgun (WGS) entry which is preliminary data.</text>
</comment>
<organism evidence="11 12">
    <name type="scientific">Alkalicoccus saliphilus</name>
    <dbReference type="NCBI Taxonomy" id="200989"/>
    <lineage>
        <taxon>Bacteria</taxon>
        <taxon>Bacillati</taxon>
        <taxon>Bacillota</taxon>
        <taxon>Bacilli</taxon>
        <taxon>Bacillales</taxon>
        <taxon>Bacillaceae</taxon>
        <taxon>Alkalicoccus</taxon>
    </lineage>
</organism>
<dbReference type="SUPFAM" id="SSF51445">
    <property type="entry name" value="(Trans)glycosidases"/>
    <property type="match status" value="1"/>
</dbReference>
<dbReference type="PRINTS" id="PR00110">
    <property type="entry name" value="ALPHAAMYLASE"/>
</dbReference>
<keyword evidence="12" id="KW-1185">Reference proteome</keyword>
<dbReference type="Pfam" id="PF09154">
    <property type="entry name" value="Alpha-amy_C_pro"/>
    <property type="match status" value="1"/>
</dbReference>
<evidence type="ECO:0000313" key="12">
    <source>
        <dbReference type="Proteomes" id="UP000240509"/>
    </source>
</evidence>
<comment type="cofactor">
    <cofactor evidence="1">
        <name>Ca(2+)</name>
        <dbReference type="ChEBI" id="CHEBI:29108"/>
    </cofactor>
</comment>
<feature type="binding site" evidence="8">
    <location>
        <position position="237"/>
    </location>
    <ligand>
        <name>Ca(2+)</name>
        <dbReference type="ChEBI" id="CHEBI:29108"/>
        <label>1</label>
    </ligand>
</feature>
<evidence type="ECO:0000256" key="7">
    <source>
        <dbReference type="PIRSR" id="PIRSR001021-1"/>
    </source>
</evidence>
<dbReference type="InterPro" id="IPR006046">
    <property type="entry name" value="Alpha_amylase"/>
</dbReference>
<dbReference type="PANTHER" id="PTHR43447">
    <property type="entry name" value="ALPHA-AMYLASE"/>
    <property type="match status" value="1"/>
</dbReference>
<evidence type="ECO:0000256" key="2">
    <source>
        <dbReference type="ARBA" id="ARBA00008061"/>
    </source>
</evidence>
<dbReference type="NCBIfam" id="NF006969">
    <property type="entry name" value="PRK09441.1-2"/>
    <property type="match status" value="1"/>
</dbReference>
<evidence type="ECO:0000256" key="9">
    <source>
        <dbReference type="RuleBase" id="RU003615"/>
    </source>
</evidence>
<evidence type="ECO:0000256" key="4">
    <source>
        <dbReference type="ARBA" id="ARBA00022801"/>
    </source>
</evidence>
<proteinExistence type="inferred from homology"/>
<dbReference type="GO" id="GO:0005509">
    <property type="term" value="F:calcium ion binding"/>
    <property type="evidence" value="ECO:0007669"/>
    <property type="project" value="InterPro"/>
</dbReference>
<comment type="similarity">
    <text evidence="2 9">Belongs to the glycosyl hydrolase 13 family.</text>
</comment>
<dbReference type="Gene3D" id="2.60.40.1180">
    <property type="entry name" value="Golgi alpha-mannosidase II"/>
    <property type="match status" value="1"/>
</dbReference>
<dbReference type="GO" id="GO:0005975">
    <property type="term" value="P:carbohydrate metabolic process"/>
    <property type="evidence" value="ECO:0007669"/>
    <property type="project" value="InterPro"/>
</dbReference>
<evidence type="ECO:0000259" key="10">
    <source>
        <dbReference type="SMART" id="SM00642"/>
    </source>
</evidence>
<dbReference type="InterPro" id="IPR015237">
    <property type="entry name" value="Alpha-amylase_C_pro"/>
</dbReference>
<dbReference type="InterPro" id="IPR006047">
    <property type="entry name" value="GH13_cat_dom"/>
</dbReference>
<keyword evidence="5" id="KW-0119">Carbohydrate metabolism</keyword>
<dbReference type="EMBL" id="PZJJ01000028">
    <property type="protein sequence ID" value="PTL37955.1"/>
    <property type="molecule type" value="Genomic_DNA"/>
</dbReference>